<evidence type="ECO:0000256" key="4">
    <source>
        <dbReference type="ARBA" id="ARBA00022614"/>
    </source>
</evidence>
<keyword evidence="11" id="KW-0807">Transducer</keyword>
<dbReference type="PANTHER" id="PTHR24372:SF80">
    <property type="entry name" value="FI21465P1-RELATED"/>
    <property type="match status" value="1"/>
</dbReference>
<dbReference type="InterPro" id="IPR002131">
    <property type="entry name" value="Gphrmn_rcpt_fam"/>
</dbReference>
<keyword evidence="9 12" id="KW-0472">Membrane</keyword>
<dbReference type="PANTHER" id="PTHR24372">
    <property type="entry name" value="GLYCOPROTEIN HORMONE RECEPTOR"/>
    <property type="match status" value="1"/>
</dbReference>
<feature type="transmembrane region" description="Helical" evidence="12">
    <location>
        <begin position="178"/>
        <end position="197"/>
    </location>
</feature>
<feature type="transmembrane region" description="Helical" evidence="12">
    <location>
        <begin position="217"/>
        <end position="241"/>
    </location>
</feature>
<comment type="similarity">
    <text evidence="2">Belongs to the G-protein coupled receptor 1 family.</text>
</comment>
<feature type="transmembrane region" description="Helical" evidence="12">
    <location>
        <begin position="143"/>
        <end position="166"/>
    </location>
</feature>
<protein>
    <submittedName>
        <fullName evidence="15">Relaxin receptor 1-like</fullName>
    </submittedName>
</protein>
<evidence type="ECO:0000256" key="3">
    <source>
        <dbReference type="ARBA" id="ARBA00022475"/>
    </source>
</evidence>
<dbReference type="PRINTS" id="PR00237">
    <property type="entry name" value="GPCRRHODOPSN"/>
</dbReference>
<dbReference type="Proteomes" id="UP000694941">
    <property type="component" value="Unplaced"/>
</dbReference>
<reference evidence="15" key="1">
    <citation type="submission" date="2025-08" db="UniProtKB">
        <authorList>
            <consortium name="RefSeq"/>
        </authorList>
    </citation>
    <scope>IDENTIFICATION</scope>
    <source>
        <tissue evidence="15">Muscle</tissue>
    </source>
</reference>
<keyword evidence="8" id="KW-0297">G-protein coupled receptor</keyword>
<accession>A0ABM1SUN0</accession>
<dbReference type="InterPro" id="IPR032675">
    <property type="entry name" value="LRR_dom_sf"/>
</dbReference>
<dbReference type="SUPFAM" id="SSF52058">
    <property type="entry name" value="L domain-like"/>
    <property type="match status" value="1"/>
</dbReference>
<keyword evidence="3" id="KW-1003">Cell membrane</keyword>
<organism evidence="14 15">
    <name type="scientific">Limulus polyphemus</name>
    <name type="common">Atlantic horseshoe crab</name>
    <dbReference type="NCBI Taxonomy" id="6850"/>
    <lineage>
        <taxon>Eukaryota</taxon>
        <taxon>Metazoa</taxon>
        <taxon>Ecdysozoa</taxon>
        <taxon>Arthropoda</taxon>
        <taxon>Chelicerata</taxon>
        <taxon>Merostomata</taxon>
        <taxon>Xiphosura</taxon>
        <taxon>Limulidae</taxon>
        <taxon>Limulus</taxon>
    </lineage>
</organism>
<evidence type="ECO:0000256" key="10">
    <source>
        <dbReference type="ARBA" id="ARBA00023170"/>
    </source>
</evidence>
<gene>
    <name evidence="15" type="primary">LOC106463978</name>
</gene>
<dbReference type="PROSITE" id="PS51450">
    <property type="entry name" value="LRR"/>
    <property type="match status" value="1"/>
</dbReference>
<evidence type="ECO:0000256" key="11">
    <source>
        <dbReference type="ARBA" id="ARBA00023224"/>
    </source>
</evidence>
<evidence type="ECO:0000313" key="15">
    <source>
        <dbReference type="RefSeq" id="XP_022247336.1"/>
    </source>
</evidence>
<comment type="subcellular location">
    <subcellularLocation>
        <location evidence="1">Cell membrane</location>
        <topology evidence="1">Multi-pass membrane protein</topology>
    </subcellularLocation>
</comment>
<keyword evidence="5 12" id="KW-0812">Transmembrane</keyword>
<name>A0ABM1SUN0_LIMPO</name>
<keyword evidence="6" id="KW-0677">Repeat</keyword>
<dbReference type="Gene3D" id="3.80.10.10">
    <property type="entry name" value="Ribonuclease Inhibitor"/>
    <property type="match status" value="1"/>
</dbReference>
<dbReference type="InterPro" id="IPR003591">
    <property type="entry name" value="Leu-rich_rpt_typical-subtyp"/>
</dbReference>
<proteinExistence type="inferred from homology"/>
<dbReference type="SUPFAM" id="SSF81321">
    <property type="entry name" value="Family A G protein-coupled receptor-like"/>
    <property type="match status" value="1"/>
</dbReference>
<dbReference type="Pfam" id="PF00001">
    <property type="entry name" value="7tm_1"/>
    <property type="match status" value="1"/>
</dbReference>
<dbReference type="CDD" id="cd15137">
    <property type="entry name" value="7tmA_Relaxin_R"/>
    <property type="match status" value="1"/>
</dbReference>
<evidence type="ECO:0000256" key="1">
    <source>
        <dbReference type="ARBA" id="ARBA00004651"/>
    </source>
</evidence>
<dbReference type="Gene3D" id="1.20.1070.10">
    <property type="entry name" value="Rhodopsin 7-helix transmembrane proteins"/>
    <property type="match status" value="1"/>
</dbReference>
<evidence type="ECO:0000256" key="5">
    <source>
        <dbReference type="ARBA" id="ARBA00022692"/>
    </source>
</evidence>
<feature type="transmembrane region" description="Helical" evidence="12">
    <location>
        <begin position="360"/>
        <end position="385"/>
    </location>
</feature>
<evidence type="ECO:0000256" key="12">
    <source>
        <dbReference type="SAM" id="Phobius"/>
    </source>
</evidence>
<evidence type="ECO:0000313" key="14">
    <source>
        <dbReference type="Proteomes" id="UP000694941"/>
    </source>
</evidence>
<feature type="domain" description="G-protein coupled receptors family 1 profile" evidence="13">
    <location>
        <begin position="155"/>
        <end position="417"/>
    </location>
</feature>
<dbReference type="GeneID" id="106463978"/>
<evidence type="ECO:0000256" key="6">
    <source>
        <dbReference type="ARBA" id="ARBA00022737"/>
    </source>
</evidence>
<evidence type="ECO:0000256" key="2">
    <source>
        <dbReference type="ARBA" id="ARBA00010663"/>
    </source>
</evidence>
<dbReference type="SMART" id="SM00369">
    <property type="entry name" value="LRR_TYP"/>
    <property type="match status" value="4"/>
</dbReference>
<keyword evidence="14" id="KW-1185">Reference proteome</keyword>
<feature type="transmembrane region" description="Helical" evidence="12">
    <location>
        <begin position="397"/>
        <end position="419"/>
    </location>
</feature>
<evidence type="ECO:0000256" key="9">
    <source>
        <dbReference type="ARBA" id="ARBA00023136"/>
    </source>
</evidence>
<evidence type="ECO:0000259" key="13">
    <source>
        <dbReference type="PROSITE" id="PS50262"/>
    </source>
</evidence>
<sequence>MKDMPSLSTLDLSQNKLTLEDVSWPEGLQLKWLFLEDNHIATIEKNTFASLTSLKVLLLHNNQVSSIHREAFHQLTELIEVNLSNNKIHNFPSQVFYNMCALAKLYFKKFHYCSFAPYVRICRPNTDGLSSTEHLLVRPVLRMSVWVVALVTCSGNSLVLFWRIIVRRRTEEYQITALFIKNLAVSDLLMGVYLVVIGAKDVAFRDEYNRHAHQWMSSWGCTACGVLAMLSCEVSILILTLMTMDRYLCFKCNNHRVTTNAALYSLAGIWLCGLVLALFPVIRWPHDRGFYSSNGLCFPLHIDDPYMLGWEFSTFVFLGVNFPAVLLMVVQYVWMFSIISRRMSKSQPGTLKPARYKDDTVVAFRCFFIVLTDCLCWVPIVIIKIVALCEITISENLFAWVVVFIVPINSALNPVIYTFGYRAREMKRLTQGVLQWCHKPMEQVWGPESKASVATQSTTVIESRSVSSGSILPHNIEASITVDINKSVHSASEECHPLKGQETEL</sequence>
<dbReference type="InterPro" id="IPR017452">
    <property type="entry name" value="GPCR_Rhodpsn_7TM"/>
</dbReference>
<feature type="transmembrane region" description="Helical" evidence="12">
    <location>
        <begin position="315"/>
        <end position="339"/>
    </location>
</feature>
<dbReference type="InterPro" id="IPR001611">
    <property type="entry name" value="Leu-rich_rpt"/>
</dbReference>
<dbReference type="PRINTS" id="PR00373">
    <property type="entry name" value="GLYCHORMONER"/>
</dbReference>
<dbReference type="PROSITE" id="PS50262">
    <property type="entry name" value="G_PROTEIN_RECEP_F1_2"/>
    <property type="match status" value="1"/>
</dbReference>
<keyword evidence="10" id="KW-0675">Receptor</keyword>
<keyword evidence="4" id="KW-0433">Leucine-rich repeat</keyword>
<feature type="transmembrane region" description="Helical" evidence="12">
    <location>
        <begin position="261"/>
        <end position="282"/>
    </location>
</feature>
<dbReference type="InterPro" id="IPR000276">
    <property type="entry name" value="GPCR_Rhodpsn"/>
</dbReference>
<keyword evidence="7 12" id="KW-1133">Transmembrane helix</keyword>
<evidence type="ECO:0000256" key="8">
    <source>
        <dbReference type="ARBA" id="ARBA00023040"/>
    </source>
</evidence>
<dbReference type="RefSeq" id="XP_022247336.1">
    <property type="nucleotide sequence ID" value="XM_022391628.1"/>
</dbReference>
<evidence type="ECO:0000256" key="7">
    <source>
        <dbReference type="ARBA" id="ARBA00022989"/>
    </source>
</evidence>
<dbReference type="Pfam" id="PF13855">
    <property type="entry name" value="LRR_8"/>
    <property type="match status" value="1"/>
</dbReference>